<protein>
    <submittedName>
        <fullName evidence="2">Uncharacterized protein</fullName>
    </submittedName>
</protein>
<reference evidence="2 3" key="1">
    <citation type="journal article" date="2021" name="Elife">
        <title>Chloroplast acquisition without the gene transfer in kleptoplastic sea slugs, Plakobranchus ocellatus.</title>
        <authorList>
            <person name="Maeda T."/>
            <person name="Takahashi S."/>
            <person name="Yoshida T."/>
            <person name="Shimamura S."/>
            <person name="Takaki Y."/>
            <person name="Nagai Y."/>
            <person name="Toyoda A."/>
            <person name="Suzuki Y."/>
            <person name="Arimoto A."/>
            <person name="Ishii H."/>
            <person name="Satoh N."/>
            <person name="Nishiyama T."/>
            <person name="Hasebe M."/>
            <person name="Maruyama T."/>
            <person name="Minagawa J."/>
            <person name="Obokata J."/>
            <person name="Shigenobu S."/>
        </authorList>
    </citation>
    <scope>NUCLEOTIDE SEQUENCE [LARGE SCALE GENOMIC DNA]</scope>
</reference>
<dbReference type="Proteomes" id="UP000735302">
    <property type="component" value="Unassembled WGS sequence"/>
</dbReference>
<feature type="compositionally biased region" description="Basic and acidic residues" evidence="1">
    <location>
        <begin position="80"/>
        <end position="91"/>
    </location>
</feature>
<evidence type="ECO:0000256" key="1">
    <source>
        <dbReference type="SAM" id="MobiDB-lite"/>
    </source>
</evidence>
<gene>
    <name evidence="2" type="ORF">PoB_000353900</name>
</gene>
<keyword evidence="3" id="KW-1185">Reference proteome</keyword>
<dbReference type="AlphaFoldDB" id="A0AAV3Y4P0"/>
<accession>A0AAV3Y4P0</accession>
<evidence type="ECO:0000313" key="2">
    <source>
        <dbReference type="EMBL" id="GFN77033.1"/>
    </source>
</evidence>
<name>A0AAV3Y4P0_9GAST</name>
<organism evidence="2 3">
    <name type="scientific">Plakobranchus ocellatus</name>
    <dbReference type="NCBI Taxonomy" id="259542"/>
    <lineage>
        <taxon>Eukaryota</taxon>
        <taxon>Metazoa</taxon>
        <taxon>Spiralia</taxon>
        <taxon>Lophotrochozoa</taxon>
        <taxon>Mollusca</taxon>
        <taxon>Gastropoda</taxon>
        <taxon>Heterobranchia</taxon>
        <taxon>Euthyneura</taxon>
        <taxon>Panpulmonata</taxon>
        <taxon>Sacoglossa</taxon>
        <taxon>Placobranchoidea</taxon>
        <taxon>Plakobranchidae</taxon>
        <taxon>Plakobranchus</taxon>
    </lineage>
</organism>
<sequence>MVVYSVQTPSNGYQKETLQEKRRKRGRGQEVQRRISNRQVRKLDQATPSTGQSLDENKVDTGTRRKTAFRRQRRGQVQAKVEKTDNRRQDVDGYIEDYEDKDDMDTNHDSTNDNQDLKVCAAGWPDKQSRREKDHWRSLKDLKTTLTFLNETDGYKTVVLKVGKSGHDLMVLNGEEQFG</sequence>
<evidence type="ECO:0000313" key="3">
    <source>
        <dbReference type="Proteomes" id="UP000735302"/>
    </source>
</evidence>
<feature type="compositionally biased region" description="Basic residues" evidence="1">
    <location>
        <begin position="64"/>
        <end position="74"/>
    </location>
</feature>
<feature type="compositionally biased region" description="Polar residues" evidence="1">
    <location>
        <begin position="1"/>
        <end position="16"/>
    </location>
</feature>
<proteinExistence type="predicted"/>
<feature type="region of interest" description="Disordered" evidence="1">
    <location>
        <begin position="1"/>
        <end position="115"/>
    </location>
</feature>
<feature type="compositionally biased region" description="Acidic residues" evidence="1">
    <location>
        <begin position="93"/>
        <end position="103"/>
    </location>
</feature>
<dbReference type="EMBL" id="BLXT01000430">
    <property type="protein sequence ID" value="GFN77033.1"/>
    <property type="molecule type" value="Genomic_DNA"/>
</dbReference>
<comment type="caution">
    <text evidence="2">The sequence shown here is derived from an EMBL/GenBank/DDBJ whole genome shotgun (WGS) entry which is preliminary data.</text>
</comment>